<name>A0A172QXR1_9CORY</name>
<dbReference type="InterPro" id="IPR000675">
    <property type="entry name" value="Cutinase/axe"/>
</dbReference>
<dbReference type="Gene3D" id="3.40.50.1820">
    <property type="entry name" value="alpha/beta hydrolase"/>
    <property type="match status" value="2"/>
</dbReference>
<dbReference type="PANTHER" id="PTHR33630">
    <property type="entry name" value="CUTINASE RV1984C-RELATED-RELATED"/>
    <property type="match status" value="1"/>
</dbReference>
<keyword evidence="7" id="KW-0614">Plasmid</keyword>
<proteinExistence type="inferred from homology"/>
<keyword evidence="3" id="KW-0378">Hydrolase</keyword>
<feature type="compositionally biased region" description="Low complexity" evidence="5">
    <location>
        <begin position="301"/>
        <end position="313"/>
    </location>
</feature>
<feature type="region of interest" description="Disordered" evidence="5">
    <location>
        <begin position="558"/>
        <end position="659"/>
    </location>
</feature>
<keyword evidence="4" id="KW-1015">Disulfide bond</keyword>
<gene>
    <name evidence="7" type="ORF">ccrud_14175</name>
</gene>
<evidence type="ECO:0000313" key="8">
    <source>
        <dbReference type="Proteomes" id="UP000076929"/>
    </source>
</evidence>
<feature type="region of interest" description="Disordered" evidence="5">
    <location>
        <begin position="283"/>
        <end position="321"/>
    </location>
</feature>
<protein>
    <recommendedName>
        <fullName evidence="9">Cutinase</fullName>
    </recommendedName>
</protein>
<evidence type="ECO:0000256" key="4">
    <source>
        <dbReference type="ARBA" id="ARBA00023157"/>
    </source>
</evidence>
<dbReference type="GO" id="GO:0052689">
    <property type="term" value="F:carboxylic ester hydrolase activity"/>
    <property type="evidence" value="ECO:0007669"/>
    <property type="project" value="UniProtKB-KW"/>
</dbReference>
<keyword evidence="8" id="KW-1185">Reference proteome</keyword>
<evidence type="ECO:0000256" key="2">
    <source>
        <dbReference type="ARBA" id="ARBA00022487"/>
    </source>
</evidence>
<keyword evidence="6" id="KW-0732">Signal</keyword>
<dbReference type="InterPro" id="IPR029058">
    <property type="entry name" value="AB_hydrolase_fold"/>
</dbReference>
<dbReference type="Pfam" id="PF01083">
    <property type="entry name" value="Cutinase"/>
    <property type="match status" value="1"/>
</dbReference>
<feature type="compositionally biased region" description="Low complexity" evidence="5">
    <location>
        <begin position="558"/>
        <end position="637"/>
    </location>
</feature>
<dbReference type="SMART" id="SM01110">
    <property type="entry name" value="Cutinase"/>
    <property type="match status" value="1"/>
</dbReference>
<evidence type="ECO:0000256" key="3">
    <source>
        <dbReference type="ARBA" id="ARBA00022801"/>
    </source>
</evidence>
<evidence type="ECO:0000313" key="7">
    <source>
        <dbReference type="EMBL" id="ANE05484.1"/>
    </source>
</evidence>
<dbReference type="OrthoDB" id="4409063at2"/>
<dbReference type="AlphaFoldDB" id="A0A172QXR1"/>
<comment type="similarity">
    <text evidence="1">Belongs to the cutinase family.</text>
</comment>
<evidence type="ECO:0000256" key="6">
    <source>
        <dbReference type="SAM" id="SignalP"/>
    </source>
</evidence>
<reference evidence="7 8" key="1">
    <citation type="submission" date="2016-05" db="EMBL/GenBank/DDBJ databases">
        <title>Complete genome sequence of Corynebacterium crudilactis, a new Corynebacterium species isolated from raw cow's milk.</title>
        <authorList>
            <person name="Christian R."/>
            <person name="Zimmermann J."/>
            <person name="Lipski A."/>
            <person name="Kalinowski J."/>
        </authorList>
    </citation>
    <scope>NUCLEOTIDE SEQUENCE [LARGE SCALE GENOMIC DNA]</scope>
    <source>
        <strain evidence="7 8">JZ16</strain>
        <plasmid evidence="7 8">pCRULAC1</plasmid>
    </source>
</reference>
<geneLocation type="plasmid" evidence="7 8">
    <name>pCRULAC1</name>
</geneLocation>
<dbReference type="PANTHER" id="PTHR33630:SF9">
    <property type="entry name" value="CUTINASE 4"/>
    <property type="match status" value="1"/>
</dbReference>
<organism evidence="7 8">
    <name type="scientific">Corynebacterium crudilactis</name>
    <dbReference type="NCBI Taxonomy" id="1652495"/>
    <lineage>
        <taxon>Bacteria</taxon>
        <taxon>Bacillati</taxon>
        <taxon>Actinomycetota</taxon>
        <taxon>Actinomycetes</taxon>
        <taxon>Mycobacteriales</taxon>
        <taxon>Corynebacteriaceae</taxon>
        <taxon>Corynebacterium</taxon>
    </lineage>
</organism>
<dbReference type="RefSeq" id="WP_066570207.1">
    <property type="nucleotide sequence ID" value="NZ_CP015623.1"/>
</dbReference>
<evidence type="ECO:0008006" key="9">
    <source>
        <dbReference type="Google" id="ProtNLM"/>
    </source>
</evidence>
<feature type="chain" id="PRO_5007999934" description="Cutinase" evidence="6">
    <location>
        <begin position="32"/>
        <end position="922"/>
    </location>
</feature>
<dbReference type="KEGG" id="ccjz:ccrud_14175"/>
<feature type="region of interest" description="Disordered" evidence="5">
    <location>
        <begin position="351"/>
        <end position="370"/>
    </location>
</feature>
<keyword evidence="2" id="KW-0719">Serine esterase</keyword>
<evidence type="ECO:0000256" key="1">
    <source>
        <dbReference type="ARBA" id="ARBA00007534"/>
    </source>
</evidence>
<sequence length="922" mass="92954">MRFSQSLSAVGATCATVAVVSGMLSPPVATAQTEDVLAQVVDAIPGAVQLPDLDGLPGTAGGLTAESGISALKQNEMVQNALAWETNTKAPVTEVSAGVQCAPLMLVAVPGTFEINRDQSASEPVGMLGSFAEPLQALGSGFSQTYIAYDADAGVSGTSYAQSVQRGVEKTLATIQDAQDNCDGRVVLAGFSQGAHIAGDVATLIGNRQTGVDPSTVAGVVLFADPKRDENANVLVGTSAEVPTLPAVVGDAVEKLMEDPSIAQLQMTAGQVSGIAGQLLGGQSDAGAEKTSAPVVAGQQSSPTSSVTPSHESSAVEMTNSSATVQAPTFSSAVHSVAAPVKVSQASNITGFSDTVDPELPTFDDSDDDATREAATGVIVPGRLGDSPRQSVLVDLSDAEKASLELGVGQVWATPENMAVLADHSDIIAERTDLVFDKVLDAGTQDTVDRVLGRDLVLQDQVGQVYRAGACDELTFADCVSLFSGAAGIAALTLQLETIGDDVPSDLVGIPAGNLMETGCVDASASACAATPVAESSTLPVAEFSQISDVSSVVGGVSGDASGDVVESSESTASETPTSESSESSASSVAAAGAQSRPTTEPAEEASSSTTSAAAGAVSRPTTSESPTTASTTASTSKKYEGTLGGATTGVSPDGEEVQGISPITMNAVAGGGVAGQREQGFGDLVGSVVSLCVPGDIVCSLPENSQLARDLVQIGENISTNMAGVAKEALAGNTRMGGLLAVEAVNTIAQVSGLPPLKLSPETIEMLITLVTGGAMIAAGDPTGAGVAMIASTIGQMPQALPELYAQLQDIPVIIEALPGVADNVARNLGLADIAQRLGVGFENAGMTNITDIGNLPAAVTSMATDLLEDNSGLMDLATNPDYLKTGAHSEAGFRSVYIADGIESFTWSQDWVAAIREMVS</sequence>
<feature type="signal peptide" evidence="6">
    <location>
        <begin position="1"/>
        <end position="31"/>
    </location>
</feature>
<dbReference type="Proteomes" id="UP000076929">
    <property type="component" value="Plasmid pCRULAC1"/>
</dbReference>
<dbReference type="SUPFAM" id="SSF53474">
    <property type="entry name" value="alpha/beta-Hydrolases"/>
    <property type="match status" value="1"/>
</dbReference>
<accession>A0A172QXR1</accession>
<evidence type="ECO:0000256" key="5">
    <source>
        <dbReference type="SAM" id="MobiDB-lite"/>
    </source>
</evidence>
<dbReference type="EMBL" id="CP015623">
    <property type="protein sequence ID" value="ANE05484.1"/>
    <property type="molecule type" value="Genomic_DNA"/>
</dbReference>